<organism evidence="2 3">
    <name type="scientific">Burkholderia cenocepacia</name>
    <dbReference type="NCBI Taxonomy" id="95486"/>
    <lineage>
        <taxon>Bacteria</taxon>
        <taxon>Pseudomonadati</taxon>
        <taxon>Pseudomonadota</taxon>
        <taxon>Betaproteobacteria</taxon>
        <taxon>Burkholderiales</taxon>
        <taxon>Burkholderiaceae</taxon>
        <taxon>Burkholderia</taxon>
        <taxon>Burkholderia cepacia complex</taxon>
    </lineage>
</organism>
<gene>
    <name evidence="2" type="ORF">DM39_5504</name>
</gene>
<feature type="transmembrane region" description="Helical" evidence="1">
    <location>
        <begin position="12"/>
        <end position="32"/>
    </location>
</feature>
<name>A0AAN0VPR1_9BURK</name>
<protein>
    <submittedName>
        <fullName evidence="2">Major facilitator superfamily domain protein</fullName>
    </submittedName>
</protein>
<dbReference type="AlphaFoldDB" id="A0AAN0VPR1"/>
<evidence type="ECO:0000313" key="3">
    <source>
        <dbReference type="Proteomes" id="UP000029413"/>
    </source>
</evidence>
<keyword evidence="1" id="KW-0472">Membrane</keyword>
<proteinExistence type="predicted"/>
<evidence type="ECO:0000313" key="2">
    <source>
        <dbReference type="EMBL" id="AIO35014.1"/>
    </source>
</evidence>
<accession>A0AAN0VPR1</accession>
<evidence type="ECO:0000256" key="1">
    <source>
        <dbReference type="SAM" id="Phobius"/>
    </source>
</evidence>
<reference evidence="2 3" key="1">
    <citation type="submission" date="2014-05" db="EMBL/GenBank/DDBJ databases">
        <authorList>
            <person name="Bishop-Lilly K.A."/>
            <person name="Broomall S.M."/>
            <person name="Chain P.S."/>
            <person name="Chertkov O."/>
            <person name="Coyne S.R."/>
            <person name="Daligault H.E."/>
            <person name="Davenport K.W."/>
            <person name="Erkkila T."/>
            <person name="Frey K.G."/>
            <person name="Gibbons H.S."/>
            <person name="Gu W."/>
            <person name="Jaissle J."/>
            <person name="Johnson S.L."/>
            <person name="Koroleva G.I."/>
            <person name="Ladner J.T."/>
            <person name="Lo C.-C."/>
            <person name="Minogue T.D."/>
            <person name="Munk C."/>
            <person name="Palacios G.F."/>
            <person name="Redden C.L."/>
            <person name="Rosenzweig C.N."/>
            <person name="Scholz M.B."/>
            <person name="Teshima H."/>
            <person name="Xu Y."/>
        </authorList>
    </citation>
    <scope>NUCLEOTIDE SEQUENCE [LARGE SCALE GENOMIC DNA]</scope>
    <source>
        <strain evidence="2 3">DDS 22E-1</strain>
    </source>
</reference>
<dbReference type="Proteomes" id="UP000029413">
    <property type="component" value="Chromosome 2"/>
</dbReference>
<sequence length="63" mass="6223">MVGVVLPVFGQGGVFTLGALSFAAAAIAVWTLGIETKGLALEELATGDDAAGGRYPATADKVS</sequence>
<dbReference type="KEGG" id="bcen:DM39_5504"/>
<dbReference type="EMBL" id="CP007784">
    <property type="protein sequence ID" value="AIO35014.1"/>
    <property type="molecule type" value="Genomic_DNA"/>
</dbReference>
<keyword evidence="1" id="KW-1133">Transmembrane helix</keyword>
<keyword evidence="3" id="KW-1185">Reference proteome</keyword>
<keyword evidence="1" id="KW-0812">Transmembrane</keyword>